<dbReference type="EMBL" id="JACJJQ010000017">
    <property type="protein sequence ID" value="MBM6754064.1"/>
    <property type="molecule type" value="Genomic_DNA"/>
</dbReference>
<dbReference type="PANTHER" id="PTHR43343">
    <property type="entry name" value="PEPTIDASE S12"/>
    <property type="match status" value="1"/>
</dbReference>
<evidence type="ECO:0000256" key="4">
    <source>
        <dbReference type="ARBA" id="ARBA00022825"/>
    </source>
</evidence>
<protein>
    <submittedName>
        <fullName evidence="7">Trypsin-like peptidase domain-containing protein</fullName>
    </submittedName>
</protein>
<sequence>MEKNEEDWDLKFDKFWLRVAGVGLVAGLIGGGVSLGVAHTWENWQTSMSTKVPSGSNKSGGATVKKNAATASTQASEAYAKVQNAVVSIITYESTDNSNSFDLFNQGSQSTTTNSLTKASEGSGVIYKKSGNVAYVVTNNHVVSGAKKIKVLLSNGKSVDANLVGKDATTDLAVLKINAANVSTVASFGDSSQVKAGQDVLAVGSPMGTKYANSVTKGIISAPKRTVKASSDAVATTVIQTDAAINSGNSGGPLVNMAGQVIGINSMKLSSDGSGTSVEGIGFSIPSNEVVNVINQLVKNGKISRPSLGISAVSLSRVEPSQLQSVLKLPTNVTKGVVVMETESGGIAAKVGLKQYDVITAINDQKVNNIGELKTQLYKLKSGDTIKIAYYRNGQLKTVTTKVE</sequence>
<keyword evidence="8" id="KW-1185">Reference proteome</keyword>
<evidence type="ECO:0000313" key="8">
    <source>
        <dbReference type="Proteomes" id="UP000776629"/>
    </source>
</evidence>
<dbReference type="Gene3D" id="2.30.42.10">
    <property type="match status" value="1"/>
</dbReference>
<dbReference type="SUPFAM" id="SSF50156">
    <property type="entry name" value="PDZ domain-like"/>
    <property type="match status" value="1"/>
</dbReference>
<evidence type="ECO:0000256" key="3">
    <source>
        <dbReference type="ARBA" id="ARBA00022801"/>
    </source>
</evidence>
<dbReference type="Proteomes" id="UP000776629">
    <property type="component" value="Unassembled WGS sequence"/>
</dbReference>
<organism evidence="7 8">
    <name type="scientific">Limosilactobacillus alvi</name>
    <dbReference type="NCBI Taxonomy" id="990412"/>
    <lineage>
        <taxon>Bacteria</taxon>
        <taxon>Bacillati</taxon>
        <taxon>Bacillota</taxon>
        <taxon>Bacilli</taxon>
        <taxon>Lactobacillales</taxon>
        <taxon>Lactobacillaceae</taxon>
        <taxon>Limosilactobacillus</taxon>
    </lineage>
</organism>
<dbReference type="SMART" id="SM00228">
    <property type="entry name" value="PDZ"/>
    <property type="match status" value="1"/>
</dbReference>
<dbReference type="PANTHER" id="PTHR43343:SF3">
    <property type="entry name" value="PROTEASE DO-LIKE 8, CHLOROPLASTIC"/>
    <property type="match status" value="1"/>
</dbReference>
<proteinExistence type="inferred from homology"/>
<dbReference type="InterPro" id="IPR036034">
    <property type="entry name" value="PDZ_sf"/>
</dbReference>
<reference evidence="7 8" key="1">
    <citation type="journal article" date="2021" name="Sci. Rep.">
        <title>The distribution of antibiotic resistance genes in chicken gut microbiota commensals.</title>
        <authorList>
            <person name="Juricova H."/>
            <person name="Matiasovicova J."/>
            <person name="Kubasova T."/>
            <person name="Cejkova D."/>
            <person name="Rychlik I."/>
        </authorList>
    </citation>
    <scope>NUCLEOTIDE SEQUENCE [LARGE SCALE GENOMIC DNA]</scope>
    <source>
        <strain evidence="7 8">An810</strain>
    </source>
</reference>
<feature type="domain" description="PDZ" evidence="6">
    <location>
        <begin position="306"/>
        <end position="394"/>
    </location>
</feature>
<dbReference type="Pfam" id="PF13180">
    <property type="entry name" value="PDZ_2"/>
    <property type="match status" value="1"/>
</dbReference>
<dbReference type="InterPro" id="IPR051201">
    <property type="entry name" value="Chloro_Bact_Ser_Proteases"/>
</dbReference>
<dbReference type="InterPro" id="IPR043504">
    <property type="entry name" value="Peptidase_S1_PA_chymotrypsin"/>
</dbReference>
<accession>A0ABS2ENJ8</accession>
<keyword evidence="5" id="KW-1133">Transmembrane helix</keyword>
<dbReference type="SUPFAM" id="SSF50494">
    <property type="entry name" value="Trypsin-like serine proteases"/>
    <property type="match status" value="1"/>
</dbReference>
<dbReference type="Gene3D" id="2.40.10.10">
    <property type="entry name" value="Trypsin-like serine proteases"/>
    <property type="match status" value="2"/>
</dbReference>
<dbReference type="Pfam" id="PF13365">
    <property type="entry name" value="Trypsin_2"/>
    <property type="match status" value="1"/>
</dbReference>
<name>A0ABS2ENJ8_9LACO</name>
<comment type="caution">
    <text evidence="7">The sequence shown here is derived from an EMBL/GenBank/DDBJ whole genome shotgun (WGS) entry which is preliminary data.</text>
</comment>
<keyword evidence="2" id="KW-0645">Protease</keyword>
<keyword evidence="4" id="KW-0720">Serine protease</keyword>
<evidence type="ECO:0000256" key="2">
    <source>
        <dbReference type="ARBA" id="ARBA00022670"/>
    </source>
</evidence>
<dbReference type="InterPro" id="IPR009003">
    <property type="entry name" value="Peptidase_S1_PA"/>
</dbReference>
<dbReference type="RefSeq" id="WP_204776435.1">
    <property type="nucleotide sequence ID" value="NZ_JACJJQ010000017.1"/>
</dbReference>
<evidence type="ECO:0000256" key="5">
    <source>
        <dbReference type="SAM" id="Phobius"/>
    </source>
</evidence>
<evidence type="ECO:0000313" key="7">
    <source>
        <dbReference type="EMBL" id="MBM6754064.1"/>
    </source>
</evidence>
<dbReference type="PRINTS" id="PR00834">
    <property type="entry name" value="PROTEASES2C"/>
</dbReference>
<dbReference type="CDD" id="cd06781">
    <property type="entry name" value="cpPDZ_BsHtra-like"/>
    <property type="match status" value="1"/>
</dbReference>
<evidence type="ECO:0000259" key="6">
    <source>
        <dbReference type="SMART" id="SM00228"/>
    </source>
</evidence>
<keyword evidence="3" id="KW-0378">Hydrolase</keyword>
<comment type="similarity">
    <text evidence="1">Belongs to the peptidase S1C family.</text>
</comment>
<dbReference type="InterPro" id="IPR001478">
    <property type="entry name" value="PDZ"/>
</dbReference>
<evidence type="ECO:0000256" key="1">
    <source>
        <dbReference type="ARBA" id="ARBA00010541"/>
    </source>
</evidence>
<dbReference type="InterPro" id="IPR001940">
    <property type="entry name" value="Peptidase_S1C"/>
</dbReference>
<feature type="transmembrane region" description="Helical" evidence="5">
    <location>
        <begin position="15"/>
        <end position="38"/>
    </location>
</feature>
<gene>
    <name evidence="7" type="ORF">H5993_04720</name>
</gene>
<keyword evidence="5" id="KW-0812">Transmembrane</keyword>
<keyword evidence="5" id="KW-0472">Membrane</keyword>